<dbReference type="InterPro" id="IPR000477">
    <property type="entry name" value="RT_dom"/>
</dbReference>
<evidence type="ECO:0000259" key="1">
    <source>
        <dbReference type="PROSITE" id="PS50878"/>
    </source>
</evidence>
<comment type="caution">
    <text evidence="2">The sequence shown here is derived from an EMBL/GenBank/DDBJ whole genome shotgun (WGS) entry which is preliminary data.</text>
</comment>
<dbReference type="Pfam" id="PF00078">
    <property type="entry name" value="RVT_1"/>
    <property type="match status" value="1"/>
</dbReference>
<name>X0Z6M5_9ZZZZ</name>
<reference evidence="2" key="1">
    <citation type="journal article" date="2014" name="Front. Microbiol.">
        <title>High frequency of phylogenetically diverse reductive dehalogenase-homologous genes in deep subseafloor sedimentary metagenomes.</title>
        <authorList>
            <person name="Kawai M."/>
            <person name="Futagami T."/>
            <person name="Toyoda A."/>
            <person name="Takaki Y."/>
            <person name="Nishi S."/>
            <person name="Hori S."/>
            <person name="Arai W."/>
            <person name="Tsubouchi T."/>
            <person name="Morono Y."/>
            <person name="Uchiyama I."/>
            <person name="Ito T."/>
            <person name="Fujiyama A."/>
            <person name="Inagaki F."/>
            <person name="Takami H."/>
        </authorList>
    </citation>
    <scope>NUCLEOTIDE SEQUENCE</scope>
    <source>
        <strain evidence="2">Expedition CK06-06</strain>
    </source>
</reference>
<dbReference type="Pfam" id="PF08388">
    <property type="entry name" value="GIIM"/>
    <property type="match status" value="1"/>
</dbReference>
<dbReference type="NCBIfam" id="TIGR04416">
    <property type="entry name" value="group_II_RT_mat"/>
    <property type="match status" value="1"/>
</dbReference>
<accession>X0Z6M5</accession>
<sequence>LKQNGQKLRQSILEGTYKPRPVRRVEIPKPDGGSRMLGIPTVLDRTVQQAIAQILSPLFESKFSKHSYGFRPGRSAKQAVTKCREYIQAGHTWTVDIDLANYFDTVNHDRLIRRLSQTVKDSRVISLVRKYLVSGVMIGGVITETQKGTPQGGNLSPLLANIVLDELDTELERRGLCFVRYADDCNIYVSSRKAADRVMASITRFIEEKLRLKVNRQKSTVDRPWKLKFLGFSFYCRDQMIRIRVHPKSVRRFKQRLKWITARSNAMSMTYKMLKLKQLITGWVNYYGIADMKKLAKSLDEWLRRRIRMCYWKQWKKTRTRHKNLVKRGIESSKAWEFANTRKGYWRIAVSPILTRTFINEDLRKLGFQSIMMRYSLVH</sequence>
<dbReference type="CDD" id="cd01651">
    <property type="entry name" value="RT_G2_intron"/>
    <property type="match status" value="1"/>
</dbReference>
<dbReference type="InterPro" id="IPR051083">
    <property type="entry name" value="GrpII_Intron_Splice-Mob/Def"/>
</dbReference>
<dbReference type="Gene3D" id="3.30.70.270">
    <property type="match status" value="1"/>
</dbReference>
<feature type="domain" description="Reverse transcriptase" evidence="1">
    <location>
        <begin position="8"/>
        <end position="234"/>
    </location>
</feature>
<gene>
    <name evidence="2" type="ORF">S01H4_13126</name>
</gene>
<dbReference type="PANTHER" id="PTHR34047">
    <property type="entry name" value="NUCLEAR INTRON MATURASE 1, MITOCHONDRIAL-RELATED"/>
    <property type="match status" value="1"/>
</dbReference>
<dbReference type="SUPFAM" id="SSF56672">
    <property type="entry name" value="DNA/RNA polymerases"/>
    <property type="match status" value="1"/>
</dbReference>
<dbReference type="PANTHER" id="PTHR34047:SF8">
    <property type="entry name" value="PROTEIN YKFC"/>
    <property type="match status" value="1"/>
</dbReference>
<organism evidence="2">
    <name type="scientific">marine sediment metagenome</name>
    <dbReference type="NCBI Taxonomy" id="412755"/>
    <lineage>
        <taxon>unclassified sequences</taxon>
        <taxon>metagenomes</taxon>
        <taxon>ecological metagenomes</taxon>
    </lineage>
</organism>
<dbReference type="PROSITE" id="PS50878">
    <property type="entry name" value="RT_POL"/>
    <property type="match status" value="1"/>
</dbReference>
<dbReference type="InterPro" id="IPR030931">
    <property type="entry name" value="Group_II_RT_mat"/>
</dbReference>
<protein>
    <recommendedName>
        <fullName evidence="1">Reverse transcriptase domain-containing protein</fullName>
    </recommendedName>
</protein>
<dbReference type="InterPro" id="IPR043502">
    <property type="entry name" value="DNA/RNA_pol_sf"/>
</dbReference>
<dbReference type="InterPro" id="IPR013597">
    <property type="entry name" value="Mat_intron_G2"/>
</dbReference>
<dbReference type="InterPro" id="IPR043128">
    <property type="entry name" value="Rev_trsase/Diguanyl_cyclase"/>
</dbReference>
<feature type="non-terminal residue" evidence="2">
    <location>
        <position position="1"/>
    </location>
</feature>
<dbReference type="EMBL" id="BART01005793">
    <property type="protein sequence ID" value="GAG54087.1"/>
    <property type="molecule type" value="Genomic_DNA"/>
</dbReference>
<dbReference type="AlphaFoldDB" id="X0Z6M5"/>
<proteinExistence type="predicted"/>
<evidence type="ECO:0000313" key="2">
    <source>
        <dbReference type="EMBL" id="GAG54087.1"/>
    </source>
</evidence>